<evidence type="ECO:0000313" key="2">
    <source>
        <dbReference type="EMBL" id="GBP55262.1"/>
    </source>
</evidence>
<reference evidence="2 3" key="1">
    <citation type="journal article" date="2019" name="Commun. Biol.">
        <title>The bagworm genome reveals a unique fibroin gene that provides high tensile strength.</title>
        <authorList>
            <person name="Kono N."/>
            <person name="Nakamura H."/>
            <person name="Ohtoshi R."/>
            <person name="Tomita M."/>
            <person name="Numata K."/>
            <person name="Arakawa K."/>
        </authorList>
    </citation>
    <scope>NUCLEOTIDE SEQUENCE [LARGE SCALE GENOMIC DNA]</scope>
</reference>
<dbReference type="EMBL" id="BGZK01000664">
    <property type="protein sequence ID" value="GBP55262.1"/>
    <property type="molecule type" value="Genomic_DNA"/>
</dbReference>
<comment type="caution">
    <text evidence="2">The sequence shown here is derived from an EMBL/GenBank/DDBJ whole genome shotgun (WGS) entry which is preliminary data.</text>
</comment>
<dbReference type="AlphaFoldDB" id="A0A4C1WX86"/>
<evidence type="ECO:0000256" key="1">
    <source>
        <dbReference type="SAM" id="MobiDB-lite"/>
    </source>
</evidence>
<proteinExistence type="predicted"/>
<sequence length="90" mass="10031">MGYSCARGLLNLGALGPGALQLHPWLSFQKPIQMRPRTAAVVTVRLQIGIPSTCGAYGHTVADIDSRRTCGFDPPDNLRSREYDRRREYL</sequence>
<accession>A0A4C1WX86</accession>
<protein>
    <submittedName>
        <fullName evidence="2">Uncharacterized protein</fullName>
    </submittedName>
</protein>
<organism evidence="2 3">
    <name type="scientific">Eumeta variegata</name>
    <name type="common">Bagworm moth</name>
    <name type="synonym">Eumeta japonica</name>
    <dbReference type="NCBI Taxonomy" id="151549"/>
    <lineage>
        <taxon>Eukaryota</taxon>
        <taxon>Metazoa</taxon>
        <taxon>Ecdysozoa</taxon>
        <taxon>Arthropoda</taxon>
        <taxon>Hexapoda</taxon>
        <taxon>Insecta</taxon>
        <taxon>Pterygota</taxon>
        <taxon>Neoptera</taxon>
        <taxon>Endopterygota</taxon>
        <taxon>Lepidoptera</taxon>
        <taxon>Glossata</taxon>
        <taxon>Ditrysia</taxon>
        <taxon>Tineoidea</taxon>
        <taxon>Psychidae</taxon>
        <taxon>Oiketicinae</taxon>
        <taxon>Eumeta</taxon>
    </lineage>
</organism>
<gene>
    <name evidence="2" type="ORF">EVAR_24458_1</name>
</gene>
<evidence type="ECO:0000313" key="3">
    <source>
        <dbReference type="Proteomes" id="UP000299102"/>
    </source>
</evidence>
<name>A0A4C1WX86_EUMVA</name>
<feature type="region of interest" description="Disordered" evidence="1">
    <location>
        <begin position="71"/>
        <end position="90"/>
    </location>
</feature>
<keyword evidence="3" id="KW-1185">Reference proteome</keyword>
<dbReference type="Proteomes" id="UP000299102">
    <property type="component" value="Unassembled WGS sequence"/>
</dbReference>